<proteinExistence type="predicted"/>
<feature type="transmembrane region" description="Helical" evidence="1">
    <location>
        <begin position="146"/>
        <end position="167"/>
    </location>
</feature>
<dbReference type="RefSeq" id="WP_221259321.1">
    <property type="nucleotide sequence ID" value="NZ_AP024749.1"/>
</dbReference>
<dbReference type="PANTHER" id="PTHR23028:SF53">
    <property type="entry name" value="ACYL_TRANSF_3 DOMAIN-CONTAINING PROTEIN"/>
    <property type="match status" value="1"/>
</dbReference>
<keyword evidence="1" id="KW-0812">Transmembrane</keyword>
<keyword evidence="1" id="KW-0472">Membrane</keyword>
<feature type="transmembrane region" description="Helical" evidence="1">
    <location>
        <begin position="12"/>
        <end position="29"/>
    </location>
</feature>
<keyword evidence="3" id="KW-0012">Acyltransferase</keyword>
<reference evidence="3 4" key="1">
    <citation type="submission" date="2021-06" db="EMBL/GenBank/DDBJ databases">
        <title>Whole genome sequences of Flavobacterium sp. KK2020170 and assembly.</title>
        <authorList>
            <person name="Kitahara K."/>
            <person name="Miyoshi S."/>
            <person name="Uesaka K."/>
        </authorList>
    </citation>
    <scope>NUCLEOTIDE SEQUENCE [LARGE SCALE GENOMIC DNA]</scope>
    <source>
        <strain evidence="3 4">KK2020170</strain>
    </source>
</reference>
<dbReference type="InterPro" id="IPR002656">
    <property type="entry name" value="Acyl_transf_3_dom"/>
</dbReference>
<protein>
    <submittedName>
        <fullName evidence="3">Acyltransferase</fullName>
    </submittedName>
</protein>
<dbReference type="InterPro" id="IPR050879">
    <property type="entry name" value="Acyltransferase_3"/>
</dbReference>
<gene>
    <name evidence="3" type="ORF">KK2020170_05830</name>
</gene>
<keyword evidence="1" id="KW-1133">Transmembrane helix</keyword>
<sequence>MEYDLNKNCFDFLRAFFAFNVLLSHVGELSQSKQLSFLQNISNSFLAINGFFIISGFLVAKSYSSSKSIKKYFVKRIKRIVPAYVFVILFFVVIFSFFSTLSIIEYFSSFQLYSYLGWNLIFLNFMEPCLPGLFQENLICAVNGALWTIKVEESFYLILPVIFYFFKKFKSKWIGFIIVYIVSYCFYSYFKFYLDKPLIAKQMPGVLTYFGTGVFIFLYFPEIIKHKIKFLLLCSTLSVVSYIYSFYFLFPVSFGFTVILSAYTFSSLNNFGKYGDFTYGLYIFHFPLIQLFRSLNLFERFNPYLVAIVVVLMSILFAILSWFFIEKRFISRFNDKTLKNAH</sequence>
<evidence type="ECO:0000256" key="1">
    <source>
        <dbReference type="SAM" id="Phobius"/>
    </source>
</evidence>
<feature type="transmembrane region" description="Helical" evidence="1">
    <location>
        <begin position="304"/>
        <end position="325"/>
    </location>
</feature>
<dbReference type="EMBL" id="AP024749">
    <property type="protein sequence ID" value="BCY27715.1"/>
    <property type="molecule type" value="Genomic_DNA"/>
</dbReference>
<evidence type="ECO:0000313" key="4">
    <source>
        <dbReference type="Proteomes" id="UP000825258"/>
    </source>
</evidence>
<dbReference type="Proteomes" id="UP000825258">
    <property type="component" value="Chromosome"/>
</dbReference>
<feature type="transmembrane region" description="Helical" evidence="1">
    <location>
        <begin position="41"/>
        <end position="60"/>
    </location>
</feature>
<keyword evidence="4" id="KW-1185">Reference proteome</keyword>
<feature type="transmembrane region" description="Helical" evidence="1">
    <location>
        <begin position="173"/>
        <end position="194"/>
    </location>
</feature>
<dbReference type="Pfam" id="PF01757">
    <property type="entry name" value="Acyl_transf_3"/>
    <property type="match status" value="1"/>
</dbReference>
<evidence type="ECO:0000313" key="3">
    <source>
        <dbReference type="EMBL" id="BCY27715.1"/>
    </source>
</evidence>
<accession>A0ABM7S8P1</accession>
<evidence type="ECO:0000259" key="2">
    <source>
        <dbReference type="Pfam" id="PF01757"/>
    </source>
</evidence>
<feature type="domain" description="Acyltransferase 3" evidence="2">
    <location>
        <begin position="9"/>
        <end position="321"/>
    </location>
</feature>
<dbReference type="PANTHER" id="PTHR23028">
    <property type="entry name" value="ACETYLTRANSFERASE"/>
    <property type="match status" value="1"/>
</dbReference>
<feature type="transmembrane region" description="Helical" evidence="1">
    <location>
        <begin position="244"/>
        <end position="265"/>
    </location>
</feature>
<dbReference type="GO" id="GO:0016746">
    <property type="term" value="F:acyltransferase activity"/>
    <property type="evidence" value="ECO:0007669"/>
    <property type="project" value="UniProtKB-KW"/>
</dbReference>
<feature type="transmembrane region" description="Helical" evidence="1">
    <location>
        <begin position="277"/>
        <end position="298"/>
    </location>
</feature>
<feature type="transmembrane region" description="Helical" evidence="1">
    <location>
        <begin position="206"/>
        <end position="224"/>
    </location>
</feature>
<feature type="transmembrane region" description="Helical" evidence="1">
    <location>
        <begin position="81"/>
        <end position="104"/>
    </location>
</feature>
<keyword evidence="3" id="KW-0808">Transferase</keyword>
<name>A0ABM7S8P1_9FLAO</name>
<organism evidence="3 4">
    <name type="scientific">Flavobacterium okayamense</name>
    <dbReference type="NCBI Taxonomy" id="2830782"/>
    <lineage>
        <taxon>Bacteria</taxon>
        <taxon>Pseudomonadati</taxon>
        <taxon>Bacteroidota</taxon>
        <taxon>Flavobacteriia</taxon>
        <taxon>Flavobacteriales</taxon>
        <taxon>Flavobacteriaceae</taxon>
        <taxon>Flavobacterium</taxon>
    </lineage>
</organism>